<dbReference type="OrthoDB" id="430330at2759"/>
<proteinExistence type="predicted"/>
<sequence length="262" mass="29006">MEPTRGESADAATLFLQQQRQAFTDQVARQDHQRARTAEEVNMALQELEAERRQMDETHRQLESETAEAKRLEALCAELEAQLDIAPKGKSDSSEELAELEAAVAQEKSLLQHTEDRLASAAVERSSLRSAVAAAEARAPLREKPAKALANEMRSALEEMAAESLRQAEAFQARVEQRLEDASFRTKAVAEKVNRVKAHRMWDREVAALLDALQEAEGITSQQLQLLECSPHGPAGEAAREVAALRHSVASELRASFTQAFR</sequence>
<keyword evidence="1" id="KW-0175">Coiled coil</keyword>
<feature type="coiled-coil region" evidence="1">
    <location>
        <begin position="34"/>
        <end position="117"/>
    </location>
</feature>
<comment type="caution">
    <text evidence="2">The sequence shown here is derived from an EMBL/GenBank/DDBJ whole genome shotgun (WGS) entry which is preliminary data.</text>
</comment>
<accession>A0A812KTC9</accession>
<evidence type="ECO:0000313" key="3">
    <source>
        <dbReference type="Proteomes" id="UP000604046"/>
    </source>
</evidence>
<protein>
    <submittedName>
        <fullName evidence="2">Uncharacterized protein</fullName>
    </submittedName>
</protein>
<name>A0A812KTC9_9DINO</name>
<dbReference type="Proteomes" id="UP000604046">
    <property type="component" value="Unassembled WGS sequence"/>
</dbReference>
<gene>
    <name evidence="2" type="ORF">SNAT2548_LOCUS9280</name>
</gene>
<evidence type="ECO:0000256" key="1">
    <source>
        <dbReference type="SAM" id="Coils"/>
    </source>
</evidence>
<dbReference type="AlphaFoldDB" id="A0A812KTC9"/>
<evidence type="ECO:0000313" key="2">
    <source>
        <dbReference type="EMBL" id="CAE7229811.1"/>
    </source>
</evidence>
<organism evidence="2 3">
    <name type="scientific">Symbiodinium natans</name>
    <dbReference type="NCBI Taxonomy" id="878477"/>
    <lineage>
        <taxon>Eukaryota</taxon>
        <taxon>Sar</taxon>
        <taxon>Alveolata</taxon>
        <taxon>Dinophyceae</taxon>
        <taxon>Suessiales</taxon>
        <taxon>Symbiodiniaceae</taxon>
        <taxon>Symbiodinium</taxon>
    </lineage>
</organism>
<keyword evidence="3" id="KW-1185">Reference proteome</keyword>
<reference evidence="2" key="1">
    <citation type="submission" date="2021-02" db="EMBL/GenBank/DDBJ databases">
        <authorList>
            <person name="Dougan E. K."/>
            <person name="Rhodes N."/>
            <person name="Thang M."/>
            <person name="Chan C."/>
        </authorList>
    </citation>
    <scope>NUCLEOTIDE SEQUENCE</scope>
</reference>
<dbReference type="EMBL" id="CAJNDS010000713">
    <property type="protein sequence ID" value="CAE7229811.1"/>
    <property type="molecule type" value="Genomic_DNA"/>
</dbReference>